<organism evidence="1 2">
    <name type="scientific">Brassica campestris</name>
    <name type="common">Field mustard</name>
    <dbReference type="NCBI Taxonomy" id="3711"/>
    <lineage>
        <taxon>Eukaryota</taxon>
        <taxon>Viridiplantae</taxon>
        <taxon>Streptophyta</taxon>
        <taxon>Embryophyta</taxon>
        <taxon>Tracheophyta</taxon>
        <taxon>Spermatophyta</taxon>
        <taxon>Magnoliopsida</taxon>
        <taxon>eudicotyledons</taxon>
        <taxon>Gunneridae</taxon>
        <taxon>Pentapetalae</taxon>
        <taxon>rosids</taxon>
        <taxon>malvids</taxon>
        <taxon>Brassicales</taxon>
        <taxon>Brassicaceae</taxon>
        <taxon>Brassiceae</taxon>
        <taxon>Brassica</taxon>
    </lineage>
</organism>
<sequence length="83" mass="9773">MYLQCEIIRNWIFRYYGECLRRRFSENHLGIADYHHAANFVDVSIYIIIFGGAKFNPSDNTDFYAAGYTLFTLATKLPAQIYY</sequence>
<protein>
    <submittedName>
        <fullName evidence="1">Uncharacterized protein</fullName>
    </submittedName>
</protein>
<accession>A0A8D9CY98</accession>
<dbReference type="Proteomes" id="UP000694005">
    <property type="component" value="Chromosome A09"/>
</dbReference>
<evidence type="ECO:0000313" key="1">
    <source>
        <dbReference type="EMBL" id="CAG7867127.1"/>
    </source>
</evidence>
<evidence type="ECO:0000313" key="2">
    <source>
        <dbReference type="Proteomes" id="UP000694005"/>
    </source>
</evidence>
<gene>
    <name evidence="1" type="ORF">BRAPAZ1V2_A09P75940.2</name>
</gene>
<dbReference type="EMBL" id="LS974625">
    <property type="protein sequence ID" value="CAG7867127.1"/>
    <property type="molecule type" value="Genomic_DNA"/>
</dbReference>
<dbReference type="Gramene" id="A09p75940.2_BraZ1">
    <property type="protein sequence ID" value="A09p75940.2_BraZ1.CDS.1"/>
    <property type="gene ID" value="A09g75940.2_BraZ1"/>
</dbReference>
<proteinExistence type="predicted"/>
<dbReference type="AlphaFoldDB" id="A0A8D9CY98"/>
<reference evidence="1 2" key="1">
    <citation type="submission" date="2021-07" db="EMBL/GenBank/DDBJ databases">
        <authorList>
            <consortium name="Genoscope - CEA"/>
            <person name="William W."/>
        </authorList>
    </citation>
    <scope>NUCLEOTIDE SEQUENCE [LARGE SCALE GENOMIC DNA]</scope>
</reference>
<name>A0A8D9CY98_BRACM</name>